<name>A0AAD4BT03_BOLED</name>
<dbReference type="InterPro" id="IPR001245">
    <property type="entry name" value="Ser-Thr/Tyr_kinase_cat_dom"/>
</dbReference>
<dbReference type="InterPro" id="IPR051681">
    <property type="entry name" value="Ser/Thr_Kinases-Pseudokinases"/>
</dbReference>
<protein>
    <submittedName>
        <fullName evidence="2">Kinase-like domain-containing protein</fullName>
    </submittedName>
</protein>
<accession>A0AAD4BT03</accession>
<keyword evidence="2" id="KW-0418">Kinase</keyword>
<feature type="domain" description="Protein kinase" evidence="1">
    <location>
        <begin position="1"/>
        <end position="240"/>
    </location>
</feature>
<dbReference type="GO" id="GO:0005524">
    <property type="term" value="F:ATP binding"/>
    <property type="evidence" value="ECO:0007669"/>
    <property type="project" value="InterPro"/>
</dbReference>
<dbReference type="PANTHER" id="PTHR44329:SF214">
    <property type="entry name" value="PROTEIN KINASE DOMAIN-CONTAINING PROTEIN"/>
    <property type="match status" value="1"/>
</dbReference>
<evidence type="ECO:0000259" key="1">
    <source>
        <dbReference type="PROSITE" id="PS50011"/>
    </source>
</evidence>
<evidence type="ECO:0000313" key="3">
    <source>
        <dbReference type="Proteomes" id="UP001194468"/>
    </source>
</evidence>
<dbReference type="Proteomes" id="UP001194468">
    <property type="component" value="Unassembled WGS sequence"/>
</dbReference>
<gene>
    <name evidence="2" type="ORF">L210DRAFT_3403240</name>
</gene>
<dbReference type="Pfam" id="PF07714">
    <property type="entry name" value="PK_Tyr_Ser-Thr"/>
    <property type="match status" value="1"/>
</dbReference>
<dbReference type="PIRSF" id="PIRSF000654">
    <property type="entry name" value="Integrin-linked_kinase"/>
    <property type="match status" value="1"/>
</dbReference>
<dbReference type="SUPFAM" id="SSF56112">
    <property type="entry name" value="Protein kinase-like (PK-like)"/>
    <property type="match status" value="1"/>
</dbReference>
<reference evidence="2" key="2">
    <citation type="journal article" date="2020" name="Nat. Commun.">
        <title>Large-scale genome sequencing of mycorrhizal fungi provides insights into the early evolution of symbiotic traits.</title>
        <authorList>
            <person name="Miyauchi S."/>
            <person name="Kiss E."/>
            <person name="Kuo A."/>
            <person name="Drula E."/>
            <person name="Kohler A."/>
            <person name="Sanchez-Garcia M."/>
            <person name="Morin E."/>
            <person name="Andreopoulos B."/>
            <person name="Barry K.W."/>
            <person name="Bonito G."/>
            <person name="Buee M."/>
            <person name="Carver A."/>
            <person name="Chen C."/>
            <person name="Cichocki N."/>
            <person name="Clum A."/>
            <person name="Culley D."/>
            <person name="Crous P.W."/>
            <person name="Fauchery L."/>
            <person name="Girlanda M."/>
            <person name="Hayes R.D."/>
            <person name="Keri Z."/>
            <person name="LaButti K."/>
            <person name="Lipzen A."/>
            <person name="Lombard V."/>
            <person name="Magnuson J."/>
            <person name="Maillard F."/>
            <person name="Murat C."/>
            <person name="Nolan M."/>
            <person name="Ohm R.A."/>
            <person name="Pangilinan J."/>
            <person name="Pereira M.F."/>
            <person name="Perotto S."/>
            <person name="Peter M."/>
            <person name="Pfister S."/>
            <person name="Riley R."/>
            <person name="Sitrit Y."/>
            <person name="Stielow J.B."/>
            <person name="Szollosi G."/>
            <person name="Zifcakova L."/>
            <person name="Stursova M."/>
            <person name="Spatafora J.W."/>
            <person name="Tedersoo L."/>
            <person name="Vaario L.M."/>
            <person name="Yamada A."/>
            <person name="Yan M."/>
            <person name="Wang P."/>
            <person name="Xu J."/>
            <person name="Bruns T."/>
            <person name="Baldrian P."/>
            <person name="Vilgalys R."/>
            <person name="Dunand C."/>
            <person name="Henrissat B."/>
            <person name="Grigoriev I.V."/>
            <person name="Hibbett D."/>
            <person name="Nagy L.G."/>
            <person name="Martin F.M."/>
        </authorList>
    </citation>
    <scope>NUCLEOTIDE SEQUENCE</scope>
    <source>
        <strain evidence="2">BED1</strain>
    </source>
</reference>
<evidence type="ECO:0000313" key="2">
    <source>
        <dbReference type="EMBL" id="KAF8439124.1"/>
    </source>
</evidence>
<dbReference type="GO" id="GO:0004674">
    <property type="term" value="F:protein serine/threonine kinase activity"/>
    <property type="evidence" value="ECO:0007669"/>
    <property type="project" value="TreeGrafter"/>
</dbReference>
<dbReference type="Gene3D" id="1.10.510.10">
    <property type="entry name" value="Transferase(Phosphotransferase) domain 1"/>
    <property type="match status" value="1"/>
</dbReference>
<dbReference type="InterPro" id="IPR000719">
    <property type="entry name" value="Prot_kinase_dom"/>
</dbReference>
<proteinExistence type="predicted"/>
<dbReference type="EMBL" id="WHUW01000015">
    <property type="protein sequence ID" value="KAF8439124.1"/>
    <property type="molecule type" value="Genomic_DNA"/>
</dbReference>
<sequence>MNEAWLFTVARKQRFHKEITVWSKLKHPNVLRLFGTIRDSDLHPHIPSMVCPWIEHGALSGYLDRNKNLAVSNRLNLVDHVAHGLQYLHAQNVVHGNLSGSNVLIGADGRAYIADFGLSTLLTVVGGPAFATTRQNKGTVRWMAPELLLDPDESHIALTTSSDVYSFGSIMLQILTGNIPYHRLSRDEQVIVAITRGRRPDRSDQKAVTNGRWKFIERCWSVDGPRPSSDEIVVFTRRELSESKMAKV</sequence>
<dbReference type="InterPro" id="IPR011009">
    <property type="entry name" value="Kinase-like_dom_sf"/>
</dbReference>
<dbReference type="PROSITE" id="PS50011">
    <property type="entry name" value="PROTEIN_KINASE_DOM"/>
    <property type="match status" value="1"/>
</dbReference>
<dbReference type="AlphaFoldDB" id="A0AAD4BT03"/>
<keyword evidence="3" id="KW-1185">Reference proteome</keyword>
<dbReference type="PANTHER" id="PTHR44329">
    <property type="entry name" value="SERINE/THREONINE-PROTEIN KINASE TNNI3K-RELATED"/>
    <property type="match status" value="1"/>
</dbReference>
<comment type="caution">
    <text evidence="2">The sequence shown here is derived from an EMBL/GenBank/DDBJ whole genome shotgun (WGS) entry which is preliminary data.</text>
</comment>
<keyword evidence="2" id="KW-0808">Transferase</keyword>
<organism evidence="2 3">
    <name type="scientific">Boletus edulis BED1</name>
    <dbReference type="NCBI Taxonomy" id="1328754"/>
    <lineage>
        <taxon>Eukaryota</taxon>
        <taxon>Fungi</taxon>
        <taxon>Dikarya</taxon>
        <taxon>Basidiomycota</taxon>
        <taxon>Agaricomycotina</taxon>
        <taxon>Agaricomycetes</taxon>
        <taxon>Agaricomycetidae</taxon>
        <taxon>Boletales</taxon>
        <taxon>Boletineae</taxon>
        <taxon>Boletaceae</taxon>
        <taxon>Boletoideae</taxon>
        <taxon>Boletus</taxon>
    </lineage>
</organism>
<reference evidence="2" key="1">
    <citation type="submission" date="2019-10" db="EMBL/GenBank/DDBJ databases">
        <authorList>
            <consortium name="DOE Joint Genome Institute"/>
            <person name="Kuo A."/>
            <person name="Miyauchi S."/>
            <person name="Kiss E."/>
            <person name="Drula E."/>
            <person name="Kohler A."/>
            <person name="Sanchez-Garcia M."/>
            <person name="Andreopoulos B."/>
            <person name="Barry K.W."/>
            <person name="Bonito G."/>
            <person name="Buee M."/>
            <person name="Carver A."/>
            <person name="Chen C."/>
            <person name="Cichocki N."/>
            <person name="Clum A."/>
            <person name="Culley D."/>
            <person name="Crous P.W."/>
            <person name="Fauchery L."/>
            <person name="Girlanda M."/>
            <person name="Hayes R."/>
            <person name="Keri Z."/>
            <person name="LaButti K."/>
            <person name="Lipzen A."/>
            <person name="Lombard V."/>
            <person name="Magnuson J."/>
            <person name="Maillard F."/>
            <person name="Morin E."/>
            <person name="Murat C."/>
            <person name="Nolan M."/>
            <person name="Ohm R."/>
            <person name="Pangilinan J."/>
            <person name="Pereira M."/>
            <person name="Perotto S."/>
            <person name="Peter M."/>
            <person name="Riley R."/>
            <person name="Sitrit Y."/>
            <person name="Stielow B."/>
            <person name="Szollosi G."/>
            <person name="Zifcakova L."/>
            <person name="Stursova M."/>
            <person name="Spatafora J.W."/>
            <person name="Tedersoo L."/>
            <person name="Vaario L.-M."/>
            <person name="Yamada A."/>
            <person name="Yan M."/>
            <person name="Wang P."/>
            <person name="Xu J."/>
            <person name="Bruns T."/>
            <person name="Baldrian P."/>
            <person name="Vilgalys R."/>
            <person name="Henrissat B."/>
            <person name="Grigoriev I.V."/>
            <person name="Hibbett D."/>
            <person name="Nagy L.G."/>
            <person name="Martin F.M."/>
        </authorList>
    </citation>
    <scope>NUCLEOTIDE SEQUENCE</scope>
    <source>
        <strain evidence="2">BED1</strain>
    </source>
</reference>